<dbReference type="RefSeq" id="XP_008783774.2">
    <property type="nucleotide sequence ID" value="XM_008785552.4"/>
</dbReference>
<dbReference type="KEGG" id="pda:103702914"/>
<dbReference type="InterPro" id="IPR000210">
    <property type="entry name" value="BTB/POZ_dom"/>
</dbReference>
<dbReference type="UniPathway" id="UPA00143"/>
<evidence type="ECO:0000256" key="3">
    <source>
        <dbReference type="ARBA" id="ARBA00022786"/>
    </source>
</evidence>
<feature type="domain" description="BTB" evidence="6">
    <location>
        <begin position="141"/>
        <end position="215"/>
    </location>
</feature>
<dbReference type="Gene3D" id="3.30.710.10">
    <property type="entry name" value="Potassium Channel Kv1.1, Chain A"/>
    <property type="match status" value="1"/>
</dbReference>
<dbReference type="PANTHER" id="PTHR31060:SF32">
    <property type="entry name" value="BTB_POZ DOMAIN PLANT PROTEIN"/>
    <property type="match status" value="1"/>
</dbReference>
<organism evidence="7 8">
    <name type="scientific">Phoenix dactylifera</name>
    <name type="common">Date palm</name>
    <dbReference type="NCBI Taxonomy" id="42345"/>
    <lineage>
        <taxon>Eukaryota</taxon>
        <taxon>Viridiplantae</taxon>
        <taxon>Streptophyta</taxon>
        <taxon>Embryophyta</taxon>
        <taxon>Tracheophyta</taxon>
        <taxon>Spermatophyta</taxon>
        <taxon>Magnoliopsida</taxon>
        <taxon>Liliopsida</taxon>
        <taxon>Arecaceae</taxon>
        <taxon>Coryphoideae</taxon>
        <taxon>Phoeniceae</taxon>
        <taxon>Phoenix</taxon>
    </lineage>
</organism>
<proteinExistence type="predicted"/>
<name>A0A8B7BRB4_PHODC</name>
<dbReference type="AlphaFoldDB" id="A0A8B7BRB4"/>
<dbReference type="GeneID" id="103702914"/>
<comment type="function">
    <text evidence="1">May act as a substrate-specific adapter of an E3 ubiquitin-protein ligase complex (CUL3-RBX1-BTB) which mediates the ubiquitination and subsequent proteasomal degradation of target proteins.</text>
</comment>
<keyword evidence="5" id="KW-0732">Signal</keyword>
<evidence type="ECO:0000256" key="2">
    <source>
        <dbReference type="ARBA" id="ARBA00004906"/>
    </source>
</evidence>
<feature type="chain" id="PRO_5034036005" evidence="5">
    <location>
        <begin position="29"/>
        <end position="541"/>
    </location>
</feature>
<dbReference type="PANTHER" id="PTHR31060">
    <property type="entry name" value="OSJNBA0011J08.25 PROTEIN-RELATED"/>
    <property type="match status" value="1"/>
</dbReference>
<accession>A0A8B7BRB4</accession>
<evidence type="ECO:0000256" key="4">
    <source>
        <dbReference type="SAM" id="MobiDB-lite"/>
    </source>
</evidence>
<keyword evidence="7" id="KW-1185">Reference proteome</keyword>
<dbReference type="InterPro" id="IPR058039">
    <property type="entry name" value="At3g05675-like_ankyrin"/>
</dbReference>
<sequence>MLLSPPQPPRSNPLSLSLSLSLSLMAAAESLLRSGEVSAMIRQGFISSPTSAAAGARLSPKFSSPYSSPPSLSAAAATYPSPPPPSLPSPKGSTLFEMISQEDLSRRGPPPPPSSGDQKRRRLEEMITKILSTEGPRWGPADVELSVSSGDGFRFSMAVHRRVLAGRSRFFAEKLEGIGVALGSPVVVEICECDDVEVYAEAVGLMYCRDLRLAGKEVPMVLGLLKVSMDVMFDAGVRACLDYLEVVPWSEDEEEKVISVLSQLQLHEPLNEILQRVSVEPSTSSGAGTIFFRVLAGVLQGKDEKARREMKALLSGLLGEGKDQRKNYATKIDVSRETLYHFCKKCLNSLHLCLSEAAKADEGRRDRGSIMGEVAREADNIQWLLEILISKRMCDEFVTLWADQTELALCHSKIPCMYRYEISRITAQLCIAIGKGHLLVSKEARISLLRTWLEALYEDFGWMKRACRIFDKKMVEDGLCQTILTLPMAQQQTILLRWFDCFLNKGDDCPNMQRAFEVWWRRAFVRQYAGNQDHSGLQIAA</sequence>
<reference evidence="7" key="1">
    <citation type="journal article" date="2019" name="Nat. Commun.">
        <title>Genome-wide association mapping of date palm fruit traits.</title>
        <authorList>
            <person name="Hazzouri K.M."/>
            <person name="Gros-Balthazard M."/>
            <person name="Flowers J.M."/>
            <person name="Copetti D."/>
            <person name="Lemansour A."/>
            <person name="Lebrun M."/>
            <person name="Masmoudi K."/>
            <person name="Ferrand S."/>
            <person name="Dhar M.I."/>
            <person name="Fresquez Z.A."/>
            <person name="Rosas U."/>
            <person name="Zhang J."/>
            <person name="Talag J."/>
            <person name="Lee S."/>
            <person name="Kudrna D."/>
            <person name="Powell R.F."/>
            <person name="Leitch I.J."/>
            <person name="Krueger R.R."/>
            <person name="Wing R.A."/>
            <person name="Amiri K.M.A."/>
            <person name="Purugganan M.D."/>
        </authorList>
    </citation>
    <scope>NUCLEOTIDE SEQUENCE [LARGE SCALE GENOMIC DNA]</scope>
    <source>
        <strain evidence="7">cv. Khalas</strain>
    </source>
</reference>
<gene>
    <name evidence="8" type="primary">LOC103702914</name>
</gene>
<evidence type="ECO:0000313" key="8">
    <source>
        <dbReference type="RefSeq" id="XP_008783774.2"/>
    </source>
</evidence>
<evidence type="ECO:0000313" key="7">
    <source>
        <dbReference type="Proteomes" id="UP000228380"/>
    </source>
</evidence>
<keyword evidence="3" id="KW-0833">Ubl conjugation pathway</keyword>
<dbReference type="GO" id="GO:0016567">
    <property type="term" value="P:protein ubiquitination"/>
    <property type="evidence" value="ECO:0007669"/>
    <property type="project" value="UniProtKB-UniPathway"/>
</dbReference>
<feature type="compositionally biased region" description="Low complexity" evidence="4">
    <location>
        <begin position="58"/>
        <end position="79"/>
    </location>
</feature>
<dbReference type="PROSITE" id="PS50097">
    <property type="entry name" value="BTB"/>
    <property type="match status" value="1"/>
</dbReference>
<feature type="signal peptide" evidence="5">
    <location>
        <begin position="1"/>
        <end position="28"/>
    </location>
</feature>
<dbReference type="OrthoDB" id="2014231at2759"/>
<comment type="pathway">
    <text evidence="2">Protein modification; protein ubiquitination.</text>
</comment>
<dbReference type="InterPro" id="IPR038920">
    <property type="entry name" value="At3g05675-like"/>
</dbReference>
<evidence type="ECO:0000256" key="5">
    <source>
        <dbReference type="SAM" id="SignalP"/>
    </source>
</evidence>
<dbReference type="InterPro" id="IPR011333">
    <property type="entry name" value="SKP1/BTB/POZ_sf"/>
</dbReference>
<protein>
    <submittedName>
        <fullName evidence="8">BTB/POZ domain-containing protein At5g60050</fullName>
    </submittedName>
</protein>
<evidence type="ECO:0000259" key="6">
    <source>
        <dbReference type="PROSITE" id="PS50097"/>
    </source>
</evidence>
<feature type="region of interest" description="Disordered" evidence="4">
    <location>
        <begin position="56"/>
        <end position="122"/>
    </location>
</feature>
<evidence type="ECO:0000256" key="1">
    <source>
        <dbReference type="ARBA" id="ARBA00002668"/>
    </source>
</evidence>
<dbReference type="Proteomes" id="UP000228380">
    <property type="component" value="Chromosome 3"/>
</dbReference>
<reference evidence="8" key="2">
    <citation type="submission" date="2025-08" db="UniProtKB">
        <authorList>
            <consortium name="RefSeq"/>
        </authorList>
    </citation>
    <scope>IDENTIFICATION</scope>
    <source>
        <tissue evidence="8">Young leaves</tissue>
    </source>
</reference>
<dbReference type="Pfam" id="PF25553">
    <property type="entry name" value="BTB-POZ_ANK-like"/>
    <property type="match status" value="1"/>
</dbReference>